<name>A0A6A6NLA2_HEVBR</name>
<gene>
    <name evidence="1" type="ORF">GH714_032389</name>
</gene>
<organism evidence="1 2">
    <name type="scientific">Hevea brasiliensis</name>
    <name type="common">Para rubber tree</name>
    <name type="synonym">Siphonia brasiliensis</name>
    <dbReference type="NCBI Taxonomy" id="3981"/>
    <lineage>
        <taxon>Eukaryota</taxon>
        <taxon>Viridiplantae</taxon>
        <taxon>Streptophyta</taxon>
        <taxon>Embryophyta</taxon>
        <taxon>Tracheophyta</taxon>
        <taxon>Spermatophyta</taxon>
        <taxon>Magnoliopsida</taxon>
        <taxon>eudicotyledons</taxon>
        <taxon>Gunneridae</taxon>
        <taxon>Pentapetalae</taxon>
        <taxon>rosids</taxon>
        <taxon>fabids</taxon>
        <taxon>Malpighiales</taxon>
        <taxon>Euphorbiaceae</taxon>
        <taxon>Crotonoideae</taxon>
        <taxon>Micrandreae</taxon>
        <taxon>Hevea</taxon>
    </lineage>
</organism>
<comment type="caution">
    <text evidence="1">The sequence shown here is derived from an EMBL/GenBank/DDBJ whole genome shotgun (WGS) entry which is preliminary data.</text>
</comment>
<evidence type="ECO:0000313" key="2">
    <source>
        <dbReference type="Proteomes" id="UP000467840"/>
    </source>
</evidence>
<dbReference type="EMBL" id="JAAGAX010000001">
    <property type="protein sequence ID" value="KAF2325663.1"/>
    <property type="molecule type" value="Genomic_DNA"/>
</dbReference>
<protein>
    <submittedName>
        <fullName evidence="1">Uncharacterized protein</fullName>
    </submittedName>
</protein>
<dbReference type="AlphaFoldDB" id="A0A6A6NLA2"/>
<keyword evidence="2" id="KW-1185">Reference proteome</keyword>
<sequence length="82" mass="8749">MGALARANILVMQQEHRELALVIADFNAFYAEMGAFISSAGQMGAGVAVRNVEGVLIAACSKQFSSVQSVEMAEFIASCFWS</sequence>
<proteinExistence type="predicted"/>
<accession>A0A6A6NLA2</accession>
<reference evidence="1 2" key="1">
    <citation type="journal article" date="2020" name="Mol. Plant">
        <title>The Chromosome-Based Rubber Tree Genome Provides New Insights into Spurge Genome Evolution and Rubber Biosynthesis.</title>
        <authorList>
            <person name="Liu J."/>
            <person name="Shi C."/>
            <person name="Shi C.C."/>
            <person name="Li W."/>
            <person name="Zhang Q.J."/>
            <person name="Zhang Y."/>
            <person name="Li K."/>
            <person name="Lu H.F."/>
            <person name="Shi C."/>
            <person name="Zhu S.T."/>
            <person name="Xiao Z.Y."/>
            <person name="Nan H."/>
            <person name="Yue Y."/>
            <person name="Zhu X.G."/>
            <person name="Wu Y."/>
            <person name="Hong X.N."/>
            <person name="Fan G.Y."/>
            <person name="Tong Y."/>
            <person name="Zhang D."/>
            <person name="Mao C.L."/>
            <person name="Liu Y.L."/>
            <person name="Hao S.J."/>
            <person name="Liu W.Q."/>
            <person name="Lv M.Q."/>
            <person name="Zhang H.B."/>
            <person name="Liu Y."/>
            <person name="Hu-Tang G.R."/>
            <person name="Wang J.P."/>
            <person name="Wang J.H."/>
            <person name="Sun Y.H."/>
            <person name="Ni S.B."/>
            <person name="Chen W.B."/>
            <person name="Zhang X.C."/>
            <person name="Jiao Y.N."/>
            <person name="Eichler E.E."/>
            <person name="Li G.H."/>
            <person name="Liu X."/>
            <person name="Gao L.Z."/>
        </authorList>
    </citation>
    <scope>NUCLEOTIDE SEQUENCE [LARGE SCALE GENOMIC DNA]</scope>
    <source>
        <strain evidence="2">cv. GT1</strain>
        <tissue evidence="1">Leaf</tissue>
    </source>
</reference>
<evidence type="ECO:0000313" key="1">
    <source>
        <dbReference type="EMBL" id="KAF2325663.1"/>
    </source>
</evidence>
<dbReference type="Proteomes" id="UP000467840">
    <property type="component" value="Chromosome 5"/>
</dbReference>